<dbReference type="GO" id="GO:0004066">
    <property type="term" value="F:asparagine synthase (glutamine-hydrolyzing) activity"/>
    <property type="evidence" value="ECO:0007669"/>
    <property type="project" value="UniProtKB-EC"/>
</dbReference>
<reference evidence="12" key="1">
    <citation type="submission" date="2020-07" db="EMBL/GenBank/DDBJ databases">
        <title>Huge and variable diversity of episymbiotic CPR bacteria and DPANN archaea in groundwater ecosystems.</title>
        <authorList>
            <person name="He C.Y."/>
            <person name="Keren R."/>
            <person name="Whittaker M."/>
            <person name="Farag I.F."/>
            <person name="Doudna J."/>
            <person name="Cate J.H.D."/>
            <person name="Banfield J.F."/>
        </authorList>
    </citation>
    <scope>NUCLEOTIDE SEQUENCE</scope>
    <source>
        <strain evidence="12">NC_groundwater_1226_Ag_S-0.1um_59_124</strain>
    </source>
</reference>
<dbReference type="InterPro" id="IPR014729">
    <property type="entry name" value="Rossmann-like_a/b/a_fold"/>
</dbReference>
<comment type="pathway">
    <text evidence="1">Amino-acid biosynthesis; L-asparagine biosynthesis; L-asparagine from L-aspartate (L-Gln route): step 1/1.</text>
</comment>
<feature type="domain" description="Glutamine amidotransferase type-2" evidence="11">
    <location>
        <begin position="2"/>
        <end position="202"/>
    </location>
</feature>
<dbReference type="InterPro" id="IPR006426">
    <property type="entry name" value="Asn_synth_AEB"/>
</dbReference>
<dbReference type="EMBL" id="JACQMJ010000008">
    <property type="protein sequence ID" value="MBI4132314.1"/>
    <property type="molecule type" value="Genomic_DNA"/>
</dbReference>
<keyword evidence="8" id="KW-0028">Amino-acid biosynthesis</keyword>
<dbReference type="SUPFAM" id="SSF56235">
    <property type="entry name" value="N-terminal nucleophile aminohydrolases (Ntn hydrolases)"/>
    <property type="match status" value="1"/>
</dbReference>
<evidence type="ECO:0000259" key="11">
    <source>
        <dbReference type="PROSITE" id="PS51278"/>
    </source>
</evidence>
<dbReference type="AlphaFoldDB" id="A0A933DT53"/>
<proteinExistence type="inferred from homology"/>
<dbReference type="PROSITE" id="PS51278">
    <property type="entry name" value="GATASE_TYPE_2"/>
    <property type="match status" value="1"/>
</dbReference>
<comment type="catalytic activity">
    <reaction evidence="7">
        <text>L-aspartate + L-glutamine + ATP + H2O = L-asparagine + L-glutamate + AMP + diphosphate + H(+)</text>
        <dbReference type="Rhea" id="RHEA:12228"/>
        <dbReference type="ChEBI" id="CHEBI:15377"/>
        <dbReference type="ChEBI" id="CHEBI:15378"/>
        <dbReference type="ChEBI" id="CHEBI:29985"/>
        <dbReference type="ChEBI" id="CHEBI:29991"/>
        <dbReference type="ChEBI" id="CHEBI:30616"/>
        <dbReference type="ChEBI" id="CHEBI:33019"/>
        <dbReference type="ChEBI" id="CHEBI:58048"/>
        <dbReference type="ChEBI" id="CHEBI:58359"/>
        <dbReference type="ChEBI" id="CHEBI:456215"/>
        <dbReference type="EC" id="6.3.5.4"/>
    </reaction>
</comment>
<dbReference type="Pfam" id="PF00733">
    <property type="entry name" value="Asn_synthase"/>
    <property type="match status" value="2"/>
</dbReference>
<dbReference type="Pfam" id="PF13537">
    <property type="entry name" value="GATase_7"/>
    <property type="match status" value="1"/>
</dbReference>
<evidence type="ECO:0000256" key="3">
    <source>
        <dbReference type="ARBA" id="ARBA00012737"/>
    </source>
</evidence>
<gene>
    <name evidence="12" type="ORF">HY474_01645</name>
</gene>
<dbReference type="InterPro" id="IPR051786">
    <property type="entry name" value="ASN_synthetase/amidase"/>
</dbReference>
<dbReference type="PANTHER" id="PTHR43284">
    <property type="entry name" value="ASPARAGINE SYNTHETASE (GLUTAMINE-HYDROLYZING)"/>
    <property type="match status" value="1"/>
</dbReference>
<protein>
    <recommendedName>
        <fullName evidence="3">asparagine synthase (glutamine-hydrolyzing)</fullName>
        <ecNumber evidence="3">6.3.5.4</ecNumber>
    </recommendedName>
</protein>
<dbReference type="GO" id="GO:0005524">
    <property type="term" value="F:ATP binding"/>
    <property type="evidence" value="ECO:0007669"/>
    <property type="project" value="UniProtKB-KW"/>
</dbReference>
<dbReference type="Gene3D" id="3.60.20.10">
    <property type="entry name" value="Glutamine Phosphoribosylpyrophosphate, subunit 1, domain 1"/>
    <property type="match status" value="1"/>
</dbReference>
<organism evidence="12 13">
    <name type="scientific">Candidatus Sungiibacteriota bacterium</name>
    <dbReference type="NCBI Taxonomy" id="2750080"/>
    <lineage>
        <taxon>Bacteria</taxon>
        <taxon>Candidatus Sungiibacteriota</taxon>
    </lineage>
</organism>
<evidence type="ECO:0000256" key="9">
    <source>
        <dbReference type="PIRSR" id="PIRSR001589-2"/>
    </source>
</evidence>
<comment type="caution">
    <text evidence="12">The sequence shown here is derived from an EMBL/GenBank/DDBJ whole genome shotgun (WGS) entry which is preliminary data.</text>
</comment>
<dbReference type="PANTHER" id="PTHR43284:SF1">
    <property type="entry name" value="ASPARAGINE SYNTHETASE"/>
    <property type="match status" value="1"/>
</dbReference>
<dbReference type="Proteomes" id="UP000704960">
    <property type="component" value="Unassembled WGS sequence"/>
</dbReference>
<dbReference type="PIRSF" id="PIRSF001589">
    <property type="entry name" value="Asn_synthetase_glu-h"/>
    <property type="match status" value="1"/>
</dbReference>
<dbReference type="CDD" id="cd01991">
    <property type="entry name" value="Asn_synthase_B_C"/>
    <property type="match status" value="1"/>
</dbReference>
<dbReference type="SUPFAM" id="SSF52402">
    <property type="entry name" value="Adenine nucleotide alpha hydrolases-like"/>
    <property type="match status" value="1"/>
</dbReference>
<dbReference type="InterPro" id="IPR017932">
    <property type="entry name" value="GATase_2_dom"/>
</dbReference>
<evidence type="ECO:0000313" key="12">
    <source>
        <dbReference type="EMBL" id="MBI4132314.1"/>
    </source>
</evidence>
<keyword evidence="8" id="KW-0061">Asparagine biosynthesis</keyword>
<feature type="binding site" evidence="9">
    <location>
        <begin position="321"/>
        <end position="322"/>
    </location>
    <ligand>
        <name>ATP</name>
        <dbReference type="ChEBI" id="CHEBI:30616"/>
    </ligand>
</feature>
<feature type="site" description="Important for beta-aspartyl-AMP intermediate formation" evidence="10">
    <location>
        <position position="323"/>
    </location>
</feature>
<dbReference type="InterPro" id="IPR033738">
    <property type="entry name" value="AsnB_N"/>
</dbReference>
<dbReference type="InterPro" id="IPR029055">
    <property type="entry name" value="Ntn_hydrolases_N"/>
</dbReference>
<keyword evidence="5 9" id="KW-0067">ATP-binding</keyword>
<dbReference type="EC" id="6.3.5.4" evidence="3"/>
<keyword evidence="4 9" id="KW-0547">Nucleotide-binding</keyword>
<dbReference type="CDD" id="cd00712">
    <property type="entry name" value="AsnB"/>
    <property type="match status" value="1"/>
</dbReference>
<name>A0A933DT53_9BACT</name>
<keyword evidence="6 8" id="KW-0315">Glutamine amidotransferase</keyword>
<evidence type="ECO:0000313" key="13">
    <source>
        <dbReference type="Proteomes" id="UP000704960"/>
    </source>
</evidence>
<evidence type="ECO:0000256" key="7">
    <source>
        <dbReference type="ARBA" id="ARBA00048741"/>
    </source>
</evidence>
<dbReference type="GO" id="GO:0006529">
    <property type="term" value="P:asparagine biosynthetic process"/>
    <property type="evidence" value="ECO:0007669"/>
    <property type="project" value="UniProtKB-KW"/>
</dbReference>
<dbReference type="InterPro" id="IPR001962">
    <property type="entry name" value="Asn_synthase"/>
</dbReference>
<evidence type="ECO:0000256" key="4">
    <source>
        <dbReference type="ARBA" id="ARBA00022741"/>
    </source>
</evidence>
<feature type="active site" description="For GATase activity" evidence="8">
    <location>
        <position position="2"/>
    </location>
</feature>
<evidence type="ECO:0000256" key="1">
    <source>
        <dbReference type="ARBA" id="ARBA00005187"/>
    </source>
</evidence>
<dbReference type="Gene3D" id="3.40.50.620">
    <property type="entry name" value="HUPs"/>
    <property type="match status" value="2"/>
</dbReference>
<dbReference type="GO" id="GO:0005829">
    <property type="term" value="C:cytosol"/>
    <property type="evidence" value="ECO:0007669"/>
    <property type="project" value="TreeGrafter"/>
</dbReference>
<evidence type="ECO:0000256" key="5">
    <source>
        <dbReference type="ARBA" id="ARBA00022840"/>
    </source>
</evidence>
<evidence type="ECO:0000256" key="8">
    <source>
        <dbReference type="PIRSR" id="PIRSR001589-1"/>
    </source>
</evidence>
<comment type="similarity">
    <text evidence="2">Belongs to the asparagine synthetase family.</text>
</comment>
<accession>A0A933DT53</accession>
<evidence type="ECO:0000256" key="10">
    <source>
        <dbReference type="PIRSR" id="PIRSR001589-3"/>
    </source>
</evidence>
<evidence type="ECO:0000256" key="6">
    <source>
        <dbReference type="ARBA" id="ARBA00022962"/>
    </source>
</evidence>
<evidence type="ECO:0000256" key="2">
    <source>
        <dbReference type="ARBA" id="ARBA00005752"/>
    </source>
</evidence>
<sequence length="506" mass="58794">MCAIAGIIGKSERRLVERMLSTQRHRAPDEQGVYSDDRITLGMGRLKIIDLHSPGLAPYREDHLVLSYNGEIYNYRELKRELGRKGWQFRTASDTEVLMKAWREWGTKMFDRLNGMFAFALYDAKRKELILARDIAGEKPLYYYRRGPRFVFSSEAKAIPEAVNVQHRENEFFEAFQHCFLTTPWKDVLEVPPASYLRYNIATQELAVRPYWDLTTRSINLKTAEEELEHLIGDAIKLRVRSDVPVGLYASGGLDSSLIADYFNFDHTFNFSSQGAGLRQDFFRNIRRVLWHLDFPVGSFGFFGMWKLAQAAAKKVKVVVSGEGADEIFGGYLRYMPIASEYYLRRHAPSYAYLFNKHFPHPDYLTSFANLTKRNDNLAHVKALLKPFFEKFEDPINAMGYADFKLIFPSLLQMGDRMAGAFGLENRCPFLDKRIIEFGFSLPPEYKIKHLEQKVILRRVAEKRGLTAVLKKEKHGLAIPYNKWNGKEGWDRSEYFNFLKNEWRTA</sequence>
<feature type="binding site" evidence="9">
    <location>
        <position position="94"/>
    </location>
    <ligand>
        <name>L-glutamine</name>
        <dbReference type="ChEBI" id="CHEBI:58359"/>
    </ligand>
</feature>